<name>A0ABY5IR59_9FLAO</name>
<keyword evidence="1" id="KW-0732">Signal</keyword>
<dbReference type="Gene3D" id="3.10.20.310">
    <property type="entry name" value="membrane protein fhac"/>
    <property type="match status" value="1"/>
</dbReference>
<feature type="chain" id="PRO_5046132695" description="Bacterial surface antigen (D15) domain-containing protein" evidence="1">
    <location>
        <begin position="22"/>
        <end position="620"/>
    </location>
</feature>
<feature type="signal peptide" evidence="1">
    <location>
        <begin position="1"/>
        <end position="21"/>
    </location>
</feature>
<evidence type="ECO:0000256" key="1">
    <source>
        <dbReference type="SAM" id="SignalP"/>
    </source>
</evidence>
<evidence type="ECO:0000313" key="2">
    <source>
        <dbReference type="EMBL" id="UUC45345.1"/>
    </source>
</evidence>
<gene>
    <name evidence="2" type="ORF">NOX80_17185</name>
</gene>
<reference evidence="2" key="1">
    <citation type="submission" date="2022-07" db="EMBL/GenBank/DDBJ databases">
        <title>Isolation, identification, and degradation of a PFOSA degrading strain from sewage treatment plant.</title>
        <authorList>
            <person name="Zhang L."/>
            <person name="Huo Y."/>
        </authorList>
    </citation>
    <scope>NUCLEOTIDE SEQUENCE</scope>
    <source>
        <strain evidence="2">C1</strain>
    </source>
</reference>
<protein>
    <recommendedName>
        <fullName evidence="4">Bacterial surface antigen (D15) domain-containing protein</fullName>
    </recommendedName>
</protein>
<sequence>MLQKTAAFLILFLILASNGYAQDNKTKTKADSTKVIYQDIEKYSKKKKFTSFIHRLIFRPTRSVTTPKKEIKNAPPPKAASYLPFEGKVIRNIKIETLDPFGYSVNNEEEVPNKWIERFGNRIHVRTKNWTVRNLLLFKKNETIDSLKMRESERLIRRQRYVRSVVVKPIPTSSPDSVDVVVRVLDSWSFIPTGAISSSQSNLELTERNFMGLGHEFENNFKQRFSDNKSAYSARYTIPNIRNTYINTTLRYEYGLEDDYIKGISIERGFFSPLTKWAGGYSFEQNFHKEEFKDGTFDDLGNPNTVFQNFKAEGQNIWGGRAFRILKGRSEDNRVTNLVTTARYYNLKFIEKPGIEFDSINFFSNTQLYLTSIGITTRSFVQERYLFNYGIIEDVPVGRVYSITAGIHHKNALKRMYLGGRLSSGDYYNFGFLGTTVEWGAFFNGSSTEQSVFRFELNYFTKLMELGNWKFRQFIKPEFIIGSHRLPTERDLLTLSGNNGIQGFDSVDFYGSRKWQLTIQTQSYMPGSWYGFRFSPFANFSFGMLGDQDHLFSTRLFSKFGLGVLISNDYLVFNSFQLSFAFYPSIPGAGDNIFKTNSFKNTDFGLQNFQMGNPALVPYQ</sequence>
<proteinExistence type="predicted"/>
<organism evidence="2 3">
    <name type="scientific">Flavobacterium cerinum</name>
    <dbReference type="NCBI Taxonomy" id="2502784"/>
    <lineage>
        <taxon>Bacteria</taxon>
        <taxon>Pseudomonadati</taxon>
        <taxon>Bacteroidota</taxon>
        <taxon>Flavobacteriia</taxon>
        <taxon>Flavobacteriales</taxon>
        <taxon>Flavobacteriaceae</taxon>
        <taxon>Flavobacterium</taxon>
    </lineage>
</organism>
<evidence type="ECO:0000313" key="3">
    <source>
        <dbReference type="Proteomes" id="UP001059844"/>
    </source>
</evidence>
<evidence type="ECO:0008006" key="4">
    <source>
        <dbReference type="Google" id="ProtNLM"/>
    </source>
</evidence>
<accession>A0ABY5IR59</accession>
<dbReference type="Proteomes" id="UP001059844">
    <property type="component" value="Chromosome"/>
</dbReference>
<dbReference type="EMBL" id="CP101751">
    <property type="protein sequence ID" value="UUC45345.1"/>
    <property type="molecule type" value="Genomic_DNA"/>
</dbReference>
<dbReference type="RefSeq" id="WP_256551042.1">
    <property type="nucleotide sequence ID" value="NZ_CP101751.1"/>
</dbReference>
<keyword evidence="3" id="KW-1185">Reference proteome</keyword>